<keyword evidence="1" id="KW-0479">Metal-binding</keyword>
<dbReference type="Pfam" id="PF14111">
    <property type="entry name" value="DUF4283"/>
    <property type="match status" value="1"/>
</dbReference>
<proteinExistence type="predicted"/>
<dbReference type="Proteomes" id="UP000233551">
    <property type="component" value="Unassembled WGS sequence"/>
</dbReference>
<feature type="domain" description="CCHC-type" evidence="3">
    <location>
        <begin position="253"/>
        <end position="267"/>
    </location>
</feature>
<gene>
    <name evidence="4" type="ORF">CRG98_029850</name>
</gene>
<dbReference type="GO" id="GO:0008270">
    <property type="term" value="F:zinc ion binding"/>
    <property type="evidence" value="ECO:0007669"/>
    <property type="project" value="UniProtKB-KW"/>
</dbReference>
<dbReference type="PANTHER" id="PTHR31286">
    <property type="entry name" value="GLYCINE-RICH CELL WALL STRUCTURAL PROTEIN 1.8-LIKE"/>
    <property type="match status" value="1"/>
</dbReference>
<protein>
    <recommendedName>
        <fullName evidence="3">CCHC-type domain-containing protein</fullName>
    </recommendedName>
</protein>
<accession>A0A2I0J174</accession>
<sequence length="745" mass="83100">MDSSMPSHPSNVPSEVTALPQDTNTKSYLSKLVGHVPGAYENIFSLERALDDDDSDDDVAEEMDEPPAGQLRVLLTREEKQRLRQPWRSSLIVKLFGKSFELQYFTQRLISLWNPSGNMDCVDLGYGFFLVTFNTRADFAKVIRDGPWFVGRQFLTMRLWEPCFRPSKATFSAVAIWVRLPELPIEFYSEKLLSKLGNRIGPLLRIDSRTYLGVRGKYARLCVQVDLTKPLPTTIWIGDFEQPLQYEGIDQLCFHCGIIGHTATRCPTLVPPPTSLPSTSPSSSYSAQHALVNVSPPTSNEEQTYGPWLIVQNRKRKNPISVSRNLRTPTSLPAATRATTAASNADTQKQRAPTPIIGKLPPPVKTRPNHHRMPRQLADNDNRGKDKTAALITTPVTQGEVKILSKGISILSDPRDHLSSPASSGLPVGQIPDNSPYPKQCSDEGYVEILVTSLPPSSVSPKLPIIHTEISTKPDTNIPSHGKSKNLHPEEQEAPLLDKQNEQFPYIQEVLPYSHQKEPCPGHESNLSTALLGSSTSEPNARMVDNKLKSPTESRRRYDRLHPGAGQQRKATTGNCSDRCLDGDSTTTPTRSRKTRLSGDRAAQTASMFPFDGFFCTETTGLFGGIWIMWRTDRVHLHITGSTEQEVHATAQVTHLNSPPWLLTAIYASPRPREREILWQNLGNVADTILATQGQDLHGPTCDPLLTLLWKDWIGWLRTQLGTFFSRKLWSNTSLVHTQTIALSY</sequence>
<dbReference type="PROSITE" id="PS50158">
    <property type="entry name" value="ZF_CCHC"/>
    <property type="match status" value="1"/>
</dbReference>
<evidence type="ECO:0000313" key="4">
    <source>
        <dbReference type="EMBL" id="PKI49763.1"/>
    </source>
</evidence>
<feature type="region of interest" description="Disordered" evidence="2">
    <location>
        <begin position="1"/>
        <end position="21"/>
    </location>
</feature>
<feature type="compositionally biased region" description="Low complexity" evidence="2">
    <location>
        <begin position="327"/>
        <end position="347"/>
    </location>
</feature>
<evidence type="ECO:0000256" key="2">
    <source>
        <dbReference type="SAM" id="MobiDB-lite"/>
    </source>
</evidence>
<dbReference type="InterPro" id="IPR040256">
    <property type="entry name" value="At4g02000-like"/>
</dbReference>
<dbReference type="PANTHER" id="PTHR31286:SF99">
    <property type="entry name" value="DUF4283 DOMAIN-CONTAINING PROTEIN"/>
    <property type="match status" value="1"/>
</dbReference>
<feature type="compositionally biased region" description="Basic and acidic residues" evidence="2">
    <location>
        <begin position="544"/>
        <end position="562"/>
    </location>
</feature>
<evidence type="ECO:0000259" key="3">
    <source>
        <dbReference type="PROSITE" id="PS50158"/>
    </source>
</evidence>
<comment type="caution">
    <text evidence="4">The sequence shown here is derived from an EMBL/GenBank/DDBJ whole genome shotgun (WGS) entry which is preliminary data.</text>
</comment>
<dbReference type="STRING" id="22663.A0A2I0J174"/>
<dbReference type="AlphaFoldDB" id="A0A2I0J174"/>
<dbReference type="InterPro" id="IPR001878">
    <property type="entry name" value="Znf_CCHC"/>
</dbReference>
<evidence type="ECO:0000256" key="1">
    <source>
        <dbReference type="PROSITE-ProRule" id="PRU00047"/>
    </source>
</evidence>
<feature type="region of interest" description="Disordered" evidence="2">
    <location>
        <begin position="320"/>
        <end position="383"/>
    </location>
</feature>
<organism evidence="4 5">
    <name type="scientific">Punica granatum</name>
    <name type="common">Pomegranate</name>
    <dbReference type="NCBI Taxonomy" id="22663"/>
    <lineage>
        <taxon>Eukaryota</taxon>
        <taxon>Viridiplantae</taxon>
        <taxon>Streptophyta</taxon>
        <taxon>Embryophyta</taxon>
        <taxon>Tracheophyta</taxon>
        <taxon>Spermatophyta</taxon>
        <taxon>Magnoliopsida</taxon>
        <taxon>eudicotyledons</taxon>
        <taxon>Gunneridae</taxon>
        <taxon>Pentapetalae</taxon>
        <taxon>rosids</taxon>
        <taxon>malvids</taxon>
        <taxon>Myrtales</taxon>
        <taxon>Lythraceae</taxon>
        <taxon>Punica</taxon>
    </lineage>
</organism>
<dbReference type="InterPro" id="IPR025558">
    <property type="entry name" value="DUF4283"/>
</dbReference>
<feature type="region of interest" description="Disordered" evidence="2">
    <location>
        <begin position="516"/>
        <end position="601"/>
    </location>
</feature>
<feature type="compositionally biased region" description="Polar residues" evidence="2">
    <location>
        <begin position="525"/>
        <end position="539"/>
    </location>
</feature>
<evidence type="ECO:0000313" key="5">
    <source>
        <dbReference type="Proteomes" id="UP000233551"/>
    </source>
</evidence>
<dbReference type="GO" id="GO:0003676">
    <property type="term" value="F:nucleic acid binding"/>
    <property type="evidence" value="ECO:0007669"/>
    <property type="project" value="InterPro"/>
</dbReference>
<feature type="region of interest" description="Disordered" evidence="2">
    <location>
        <begin position="414"/>
        <end position="433"/>
    </location>
</feature>
<keyword evidence="1" id="KW-0862">Zinc</keyword>
<keyword evidence="1" id="KW-0863">Zinc-finger</keyword>
<name>A0A2I0J174_PUNGR</name>
<keyword evidence="5" id="KW-1185">Reference proteome</keyword>
<reference evidence="4 5" key="1">
    <citation type="submission" date="2017-11" db="EMBL/GenBank/DDBJ databases">
        <title>De-novo sequencing of pomegranate (Punica granatum L.) genome.</title>
        <authorList>
            <person name="Akparov Z."/>
            <person name="Amiraslanov A."/>
            <person name="Hajiyeva S."/>
            <person name="Abbasov M."/>
            <person name="Kaur K."/>
            <person name="Hamwieh A."/>
            <person name="Solovyev V."/>
            <person name="Salamov A."/>
            <person name="Braich B."/>
            <person name="Kosarev P."/>
            <person name="Mahmoud A."/>
            <person name="Hajiyev E."/>
            <person name="Babayeva S."/>
            <person name="Izzatullayeva V."/>
            <person name="Mammadov A."/>
            <person name="Mammadov A."/>
            <person name="Sharifova S."/>
            <person name="Ojaghi J."/>
            <person name="Eynullazada K."/>
            <person name="Bayramov B."/>
            <person name="Abdulazimova A."/>
            <person name="Shahmuradov I."/>
        </authorList>
    </citation>
    <scope>NUCLEOTIDE SEQUENCE [LARGE SCALE GENOMIC DNA]</scope>
    <source>
        <strain evidence="5">cv. AG2017</strain>
        <tissue evidence="4">Leaf</tissue>
    </source>
</reference>
<dbReference type="EMBL" id="PGOL01002207">
    <property type="protein sequence ID" value="PKI49763.1"/>
    <property type="molecule type" value="Genomic_DNA"/>
</dbReference>